<accession>A0A6G0WMM4</accession>
<evidence type="ECO:0000313" key="2">
    <source>
        <dbReference type="Proteomes" id="UP000481153"/>
    </source>
</evidence>
<keyword evidence="2" id="KW-1185">Reference proteome</keyword>
<dbReference type="EMBL" id="VJMJ01000175">
    <property type="protein sequence ID" value="KAF0728605.1"/>
    <property type="molecule type" value="Genomic_DNA"/>
</dbReference>
<comment type="caution">
    <text evidence="1">The sequence shown here is derived from an EMBL/GenBank/DDBJ whole genome shotgun (WGS) entry which is preliminary data.</text>
</comment>
<evidence type="ECO:0000313" key="1">
    <source>
        <dbReference type="EMBL" id="KAF0728605.1"/>
    </source>
</evidence>
<proteinExistence type="predicted"/>
<dbReference type="VEuPathDB" id="FungiDB:AeMF1_010915"/>
<gene>
    <name evidence="1" type="ORF">Ae201684_013566</name>
</gene>
<organism evidence="1 2">
    <name type="scientific">Aphanomyces euteiches</name>
    <dbReference type="NCBI Taxonomy" id="100861"/>
    <lineage>
        <taxon>Eukaryota</taxon>
        <taxon>Sar</taxon>
        <taxon>Stramenopiles</taxon>
        <taxon>Oomycota</taxon>
        <taxon>Saprolegniomycetes</taxon>
        <taxon>Saprolegniales</taxon>
        <taxon>Verrucalvaceae</taxon>
        <taxon>Aphanomyces</taxon>
    </lineage>
</organism>
<reference evidence="1 2" key="1">
    <citation type="submission" date="2019-07" db="EMBL/GenBank/DDBJ databases">
        <title>Genomics analysis of Aphanomyces spp. identifies a new class of oomycete effector associated with host adaptation.</title>
        <authorList>
            <person name="Gaulin E."/>
        </authorList>
    </citation>
    <scope>NUCLEOTIDE SEQUENCE [LARGE SCALE GENOMIC DNA]</scope>
    <source>
        <strain evidence="1 2">ATCC 201684</strain>
    </source>
</reference>
<name>A0A6G0WMM4_9STRA</name>
<sequence length="908" mass="100956">MASMELRTFASIVCRDCLYLEFPGCDSHQLLYTDSILDGATIHAKCPKCSAATNNQRPFREGCRRCKGKTLIRMWNCSAKEVSQALRYFPLRVDEIDHTILQCDEACCASVVFPSSREVLTTRTNTCALVTMSHRQLKVSNFQLSMPHVTGCPRQGMPLQAVAVRLPKSELKFVLERIEQCPIPPSISLGPVYRKRQLASPSDTNQLHQIYIRLLTTIIKTFDSRSLKAIEPLKQIALILSKPDALRLFQDWAPPSSAPTTHLIPTQAFATAQFDDQHDASQVLELSSTFWKSPSMAHDATVEVGVMFDPPVPIAAISVHWHASYLCHSYTVLVSSDGGKAYDTVAIILNPITDQRLVLPTATTATDVKIVMTQTTESSHFGLHALRTYATPTEVLYTPPNQLLEDLLTWVATAATASPHATVRCLARSILQKLALVSGSLCALLHLVQCLFNTTDDALDSDETLKFLTELSLTIQRVMMQSTTDTTKIEKRIIHQMSLSLQDEVTRRTIQILQNIPGLEVYSPAPANVPLSDAPVQSHPPLESPETATSAPVVVLLVSQPSFVKCIQSHVQLAMVLLAILGELSVWQMHRMQRPEEFVGRREDELSRLEDPFSIQVCPNIFDLCSSLLRALLAPWLDPASTTLYDRMTDATSQFTRSLSTTTPSTDCKFTPTTMALTILQILTCNVRRLVLSRVNPAEAGLDNGSQDPMLQSLEHLISLGTKRTDALFPLSLQAAAAIEVGMEAFYPSAQQRTHLLTTRMGLGATLEFQLRWPVQERDQEDPRYERLILLLQLACIQRRFDHALRGTWGVFLHLVVALPPNESTASVLQQAIAECIQQAGFAAWQVVAGAQEISITLQRHLHWNRIEKMSHDSGSGWIRVYPRAVASYDEVLTEVDSFVDQHASLTI</sequence>
<protein>
    <recommendedName>
        <fullName evidence="3">F5/8 type C domain-containing protein</fullName>
    </recommendedName>
</protein>
<dbReference type="AlphaFoldDB" id="A0A6G0WMM4"/>
<dbReference type="Proteomes" id="UP000481153">
    <property type="component" value="Unassembled WGS sequence"/>
</dbReference>
<evidence type="ECO:0008006" key="3">
    <source>
        <dbReference type="Google" id="ProtNLM"/>
    </source>
</evidence>